<dbReference type="PATRIC" id="fig|1094563.3.peg.746"/>
<dbReference type="Proteomes" id="UP000008947">
    <property type="component" value="Unassembled WGS sequence"/>
</dbReference>
<evidence type="ECO:0000313" key="1">
    <source>
        <dbReference type="EMBL" id="EJF79790.1"/>
    </source>
</evidence>
<evidence type="ECO:0000313" key="2">
    <source>
        <dbReference type="Proteomes" id="UP000008947"/>
    </source>
</evidence>
<protein>
    <submittedName>
        <fullName evidence="1">Uncharacterized protein</fullName>
    </submittedName>
</protein>
<dbReference type="HOGENOM" id="CLU_190478_0_0_5"/>
<organism evidence="1 2">
    <name type="scientific">Candidatus Bartonella washoeensis Sb944nv</name>
    <dbReference type="NCBI Taxonomy" id="1094563"/>
    <lineage>
        <taxon>Bacteria</taxon>
        <taxon>Pseudomonadati</taxon>
        <taxon>Pseudomonadota</taxon>
        <taxon>Alphaproteobacteria</taxon>
        <taxon>Hyphomicrobiales</taxon>
        <taxon>Bartonellaceae</taxon>
        <taxon>Bartonella</taxon>
    </lineage>
</organism>
<accession>J1J7J0</accession>
<dbReference type="eggNOG" id="ENOG503141R">
    <property type="taxonomic scope" value="Bacteria"/>
</dbReference>
<name>J1J7J0_9HYPH</name>
<proteinExistence type="predicted"/>
<reference evidence="1 2" key="1">
    <citation type="submission" date="2012-03" db="EMBL/GenBank/DDBJ databases">
        <title>The Genome Sequence of Bartonella washoensis Sb944nv.</title>
        <authorList>
            <consortium name="The Broad Institute Genome Sequencing Platform"/>
            <consortium name="The Broad Institute Genome Sequencing Center for Infectious Disease"/>
            <person name="Feldgarden M."/>
            <person name="Kirby J."/>
            <person name="Kosoy M."/>
            <person name="Birtles R."/>
            <person name="Probert W.S."/>
            <person name="Chiaraviglio L."/>
            <person name="Young S.K."/>
            <person name="Zeng Q."/>
            <person name="Gargeya S."/>
            <person name="Fitzgerald M."/>
            <person name="Haas B."/>
            <person name="Abouelleil A."/>
            <person name="Alvarado L."/>
            <person name="Arachchi H.M."/>
            <person name="Berlin A."/>
            <person name="Chapman S.B."/>
            <person name="Gearin G."/>
            <person name="Goldberg J."/>
            <person name="Griggs A."/>
            <person name="Gujja S."/>
            <person name="Hansen M."/>
            <person name="Heiman D."/>
            <person name="Howarth C."/>
            <person name="Larimer J."/>
            <person name="Lui A."/>
            <person name="MacDonald P.J.P."/>
            <person name="McCowen C."/>
            <person name="Montmayeur A."/>
            <person name="Murphy C."/>
            <person name="Neiman D."/>
            <person name="Pearson M."/>
            <person name="Priest M."/>
            <person name="Roberts A."/>
            <person name="Saif S."/>
            <person name="Shea T."/>
            <person name="Sisk P."/>
            <person name="Stolte C."/>
            <person name="Sykes S."/>
            <person name="Wortman J."/>
            <person name="Nusbaum C."/>
            <person name="Birren B."/>
        </authorList>
    </citation>
    <scope>NUCLEOTIDE SEQUENCE [LARGE SCALE GENOMIC DNA]</scope>
    <source>
        <strain evidence="1 2">Sb944nv</strain>
    </source>
</reference>
<keyword evidence="2" id="KW-1185">Reference proteome</keyword>
<dbReference type="AlphaFoldDB" id="J1J7J0"/>
<gene>
    <name evidence="1" type="ORF">MCQ_00643</name>
</gene>
<dbReference type="EMBL" id="AILU01000021">
    <property type="protein sequence ID" value="EJF79790.1"/>
    <property type="molecule type" value="Genomic_DNA"/>
</dbReference>
<comment type="caution">
    <text evidence="1">The sequence shown here is derived from an EMBL/GenBank/DDBJ whole genome shotgun (WGS) entry which is preliminary data.</text>
</comment>
<dbReference type="RefSeq" id="WP_006923517.1">
    <property type="nucleotide sequence ID" value="NZ_JH725023.1"/>
</dbReference>
<sequence length="87" mass="8838">MRNFGSGLVYNLNDSTPVYGNACGFNDFMSHMNAQGFDYAVAGGLTGAAMGAITGPGALMGGITGATTGFLGGFGLGFAQKAHECWF</sequence>